<evidence type="ECO:0000313" key="2">
    <source>
        <dbReference type="Proteomes" id="UP000789920"/>
    </source>
</evidence>
<organism evidence="1 2">
    <name type="scientific">Racocetra persica</name>
    <dbReference type="NCBI Taxonomy" id="160502"/>
    <lineage>
        <taxon>Eukaryota</taxon>
        <taxon>Fungi</taxon>
        <taxon>Fungi incertae sedis</taxon>
        <taxon>Mucoromycota</taxon>
        <taxon>Glomeromycotina</taxon>
        <taxon>Glomeromycetes</taxon>
        <taxon>Diversisporales</taxon>
        <taxon>Gigasporaceae</taxon>
        <taxon>Racocetra</taxon>
    </lineage>
</organism>
<protein>
    <submittedName>
        <fullName evidence="1">12320_t:CDS:1</fullName>
    </submittedName>
</protein>
<dbReference type="Proteomes" id="UP000789920">
    <property type="component" value="Unassembled WGS sequence"/>
</dbReference>
<dbReference type="EMBL" id="CAJVQC010091630">
    <property type="protein sequence ID" value="CAG8826081.1"/>
    <property type="molecule type" value="Genomic_DNA"/>
</dbReference>
<sequence>MTNNQEKIMEIERKIKKYLKERYGNYELLAYQVAFLDGLRILERNQENNLEGTGFPPY</sequence>
<evidence type="ECO:0000313" key="1">
    <source>
        <dbReference type="EMBL" id="CAG8826081.1"/>
    </source>
</evidence>
<reference evidence="1" key="1">
    <citation type="submission" date="2021-06" db="EMBL/GenBank/DDBJ databases">
        <authorList>
            <person name="Kallberg Y."/>
            <person name="Tangrot J."/>
            <person name="Rosling A."/>
        </authorList>
    </citation>
    <scope>NUCLEOTIDE SEQUENCE</scope>
    <source>
        <strain evidence="1">MA461A</strain>
    </source>
</reference>
<proteinExistence type="predicted"/>
<comment type="caution">
    <text evidence="1">The sequence shown here is derived from an EMBL/GenBank/DDBJ whole genome shotgun (WGS) entry which is preliminary data.</text>
</comment>
<name>A0ACA9S3Z0_9GLOM</name>
<gene>
    <name evidence="1" type="ORF">RPERSI_LOCUS26645</name>
</gene>
<keyword evidence="2" id="KW-1185">Reference proteome</keyword>
<accession>A0ACA9S3Z0</accession>
<feature type="non-terminal residue" evidence="1">
    <location>
        <position position="58"/>
    </location>
</feature>